<organism evidence="1">
    <name type="scientific">Arundo donax</name>
    <name type="common">Giant reed</name>
    <name type="synonym">Donax arundinaceus</name>
    <dbReference type="NCBI Taxonomy" id="35708"/>
    <lineage>
        <taxon>Eukaryota</taxon>
        <taxon>Viridiplantae</taxon>
        <taxon>Streptophyta</taxon>
        <taxon>Embryophyta</taxon>
        <taxon>Tracheophyta</taxon>
        <taxon>Spermatophyta</taxon>
        <taxon>Magnoliopsida</taxon>
        <taxon>Liliopsida</taxon>
        <taxon>Poales</taxon>
        <taxon>Poaceae</taxon>
        <taxon>PACMAD clade</taxon>
        <taxon>Arundinoideae</taxon>
        <taxon>Arundineae</taxon>
        <taxon>Arundo</taxon>
    </lineage>
</organism>
<proteinExistence type="predicted"/>
<sequence>MKCLILLHILDVIPTWPRHDFRMCNLMWTEVWSITVHL</sequence>
<protein>
    <submittedName>
        <fullName evidence="1">Uncharacterized protein</fullName>
    </submittedName>
</protein>
<reference evidence="1" key="2">
    <citation type="journal article" date="2015" name="Data Brief">
        <title>Shoot transcriptome of the giant reed, Arundo donax.</title>
        <authorList>
            <person name="Barrero R.A."/>
            <person name="Guerrero F.D."/>
            <person name="Moolhuijzen P."/>
            <person name="Goolsby J.A."/>
            <person name="Tidwell J."/>
            <person name="Bellgard S.E."/>
            <person name="Bellgard M.I."/>
        </authorList>
    </citation>
    <scope>NUCLEOTIDE SEQUENCE</scope>
    <source>
        <tissue evidence="1">Shoot tissue taken approximately 20 cm above the soil surface</tissue>
    </source>
</reference>
<reference evidence="1" key="1">
    <citation type="submission" date="2014-09" db="EMBL/GenBank/DDBJ databases">
        <authorList>
            <person name="Magalhaes I.L.F."/>
            <person name="Oliveira U."/>
            <person name="Santos F.R."/>
            <person name="Vidigal T.H.D.A."/>
            <person name="Brescovit A.D."/>
            <person name="Santos A.J."/>
        </authorList>
    </citation>
    <scope>NUCLEOTIDE SEQUENCE</scope>
    <source>
        <tissue evidence="1">Shoot tissue taken approximately 20 cm above the soil surface</tissue>
    </source>
</reference>
<evidence type="ECO:0000313" key="1">
    <source>
        <dbReference type="EMBL" id="JAE26601.1"/>
    </source>
</evidence>
<name>A0A0A9GVN0_ARUDO</name>
<accession>A0A0A9GVN0</accession>
<dbReference type="EMBL" id="GBRH01171295">
    <property type="protein sequence ID" value="JAE26601.1"/>
    <property type="molecule type" value="Transcribed_RNA"/>
</dbReference>
<dbReference type="AlphaFoldDB" id="A0A0A9GVN0"/>